<reference evidence="3 4" key="2">
    <citation type="submission" date="2019-02" db="EMBL/GenBank/DDBJ databases">
        <title>'Lichenibacterium ramalinii' gen. nov. sp. nov., 'Lichenibacterium minor' gen. nov. sp. nov.</title>
        <authorList>
            <person name="Pankratov T."/>
        </authorList>
    </citation>
    <scope>NUCLEOTIDE SEQUENCE [LARGE SCALE GENOMIC DNA]</scope>
    <source>
        <strain evidence="3 4">RmlP001</strain>
    </source>
</reference>
<feature type="transmembrane region" description="Helical" evidence="1">
    <location>
        <begin position="147"/>
        <end position="167"/>
    </location>
</feature>
<keyword evidence="1" id="KW-0812">Transmembrane</keyword>
<dbReference type="SUPFAM" id="SSF103481">
    <property type="entry name" value="Multidrug resistance efflux transporter EmrE"/>
    <property type="match status" value="2"/>
</dbReference>
<gene>
    <name evidence="3" type="ORF">D3272_11105</name>
</gene>
<feature type="transmembrane region" description="Helical" evidence="1">
    <location>
        <begin position="292"/>
        <end position="308"/>
    </location>
</feature>
<keyword evidence="1" id="KW-1133">Transmembrane helix</keyword>
<reference evidence="3 4" key="1">
    <citation type="submission" date="2018-09" db="EMBL/GenBank/DDBJ databases">
        <authorList>
            <person name="Grouzdev D.S."/>
            <person name="Krutkina M.S."/>
        </authorList>
    </citation>
    <scope>NUCLEOTIDE SEQUENCE [LARGE SCALE GENOMIC DNA]</scope>
    <source>
        <strain evidence="3 4">RmlP001</strain>
    </source>
</reference>
<keyword evidence="1" id="KW-0472">Membrane</keyword>
<dbReference type="PANTHER" id="PTHR22911">
    <property type="entry name" value="ACYL-MALONYL CONDENSING ENZYME-RELATED"/>
    <property type="match status" value="1"/>
</dbReference>
<dbReference type="AlphaFoldDB" id="A0A4Q2RF87"/>
<feature type="domain" description="EamA" evidence="2">
    <location>
        <begin position="30"/>
        <end position="158"/>
    </location>
</feature>
<dbReference type="RefSeq" id="WP_129219244.1">
    <property type="nucleotide sequence ID" value="NZ_QYBC01000008.1"/>
</dbReference>
<feature type="transmembrane region" description="Helical" evidence="1">
    <location>
        <begin position="179"/>
        <end position="197"/>
    </location>
</feature>
<feature type="domain" description="EamA" evidence="2">
    <location>
        <begin position="176"/>
        <end position="307"/>
    </location>
</feature>
<evidence type="ECO:0000313" key="3">
    <source>
        <dbReference type="EMBL" id="RYB05006.1"/>
    </source>
</evidence>
<feature type="transmembrane region" description="Helical" evidence="1">
    <location>
        <begin position="206"/>
        <end position="225"/>
    </location>
</feature>
<feature type="transmembrane region" description="Helical" evidence="1">
    <location>
        <begin position="28"/>
        <end position="48"/>
    </location>
</feature>
<dbReference type="OrthoDB" id="8770617at2"/>
<feature type="transmembrane region" description="Helical" evidence="1">
    <location>
        <begin position="269"/>
        <end position="286"/>
    </location>
</feature>
<accession>A0A4Q2RF87</accession>
<dbReference type="GO" id="GO:0016020">
    <property type="term" value="C:membrane"/>
    <property type="evidence" value="ECO:0007669"/>
    <property type="project" value="InterPro"/>
</dbReference>
<comment type="caution">
    <text evidence="3">The sequence shown here is derived from an EMBL/GenBank/DDBJ whole genome shotgun (WGS) entry which is preliminary data.</text>
</comment>
<feature type="transmembrane region" description="Helical" evidence="1">
    <location>
        <begin position="95"/>
        <end position="112"/>
    </location>
</feature>
<dbReference type="InterPro" id="IPR037185">
    <property type="entry name" value="EmrE-like"/>
</dbReference>
<dbReference type="Proteomes" id="UP000289411">
    <property type="component" value="Unassembled WGS sequence"/>
</dbReference>
<name>A0A4Q2RF87_9HYPH</name>
<evidence type="ECO:0000259" key="2">
    <source>
        <dbReference type="Pfam" id="PF00892"/>
    </source>
</evidence>
<evidence type="ECO:0000313" key="4">
    <source>
        <dbReference type="Proteomes" id="UP000289411"/>
    </source>
</evidence>
<dbReference type="Pfam" id="PF00892">
    <property type="entry name" value="EamA"/>
    <property type="match status" value="2"/>
</dbReference>
<sequence length="329" mass="33474">MSNSEVSALPSPAATPAAVRALALRPRLAFGMVVLMAAALAMSISPSLVRLADVGSFASAFWRVALALPLLWAWMRHDEAKAGAAARRVSFARPTVLAGLVFAGDLMFWHMSVMRTTVANATFFATCAPIWVVLFGWLLLGHRVGRPVLVGLGFCVAGGAALVAQSFAFDPAHAPGDGLAIVTGVFFGLYFLAVAAARDHAGAARVTFELSLVASGVLLVLALALEPQLIPRGPAGWGVLLTLAVVSHAGGQGLLSVALGLLPASFSSLVIFLEAVAAAGVAWAVLGEAVSPVQALGGLAILAGIWIARPRSAAPSPAGAPVPAAPLTS</sequence>
<keyword evidence="4" id="KW-1185">Reference proteome</keyword>
<feature type="transmembrane region" description="Helical" evidence="1">
    <location>
        <begin position="54"/>
        <end position="74"/>
    </location>
</feature>
<proteinExistence type="predicted"/>
<dbReference type="InterPro" id="IPR000620">
    <property type="entry name" value="EamA_dom"/>
</dbReference>
<feature type="transmembrane region" description="Helical" evidence="1">
    <location>
        <begin position="237"/>
        <end position="262"/>
    </location>
</feature>
<feature type="transmembrane region" description="Helical" evidence="1">
    <location>
        <begin position="118"/>
        <end position="140"/>
    </location>
</feature>
<dbReference type="EMBL" id="QYBC01000008">
    <property type="protein sequence ID" value="RYB05006.1"/>
    <property type="molecule type" value="Genomic_DNA"/>
</dbReference>
<evidence type="ECO:0000256" key="1">
    <source>
        <dbReference type="SAM" id="Phobius"/>
    </source>
</evidence>
<protein>
    <submittedName>
        <fullName evidence="3">DMT family transporter</fullName>
    </submittedName>
</protein>
<organism evidence="3 4">
    <name type="scientific">Lichenibacterium ramalinae</name>
    <dbReference type="NCBI Taxonomy" id="2316527"/>
    <lineage>
        <taxon>Bacteria</taxon>
        <taxon>Pseudomonadati</taxon>
        <taxon>Pseudomonadota</taxon>
        <taxon>Alphaproteobacteria</taxon>
        <taxon>Hyphomicrobiales</taxon>
        <taxon>Lichenihabitantaceae</taxon>
        <taxon>Lichenibacterium</taxon>
    </lineage>
</organism>